<dbReference type="STRING" id="101091.A0A1C7MYJ0"/>
<keyword evidence="1" id="KW-1133">Transmembrane helix</keyword>
<dbReference type="Proteomes" id="UP000093000">
    <property type="component" value="Unassembled WGS sequence"/>
</dbReference>
<gene>
    <name evidence="2" type="ORF">A0J61_10043</name>
</gene>
<dbReference type="InParanoid" id="A0A1C7MYJ0"/>
<feature type="transmembrane region" description="Helical" evidence="1">
    <location>
        <begin position="187"/>
        <end position="206"/>
    </location>
</feature>
<keyword evidence="1" id="KW-0472">Membrane</keyword>
<evidence type="ECO:0000256" key="1">
    <source>
        <dbReference type="SAM" id="Phobius"/>
    </source>
</evidence>
<dbReference type="EMBL" id="LUGH01001011">
    <property type="protein sequence ID" value="OBZ81907.1"/>
    <property type="molecule type" value="Genomic_DNA"/>
</dbReference>
<feature type="transmembrane region" description="Helical" evidence="1">
    <location>
        <begin position="6"/>
        <end position="22"/>
    </location>
</feature>
<dbReference type="AlphaFoldDB" id="A0A1C7MYJ0"/>
<feature type="transmembrane region" description="Helical" evidence="1">
    <location>
        <begin position="93"/>
        <end position="116"/>
    </location>
</feature>
<keyword evidence="1" id="KW-0812">Transmembrane</keyword>
<evidence type="ECO:0000313" key="2">
    <source>
        <dbReference type="EMBL" id="OBZ81907.1"/>
    </source>
</evidence>
<sequence>MSYIYYTAAALLVVLSIYKPFISKLDKARSIGLGVASFLAPFIIKYNSLLESNIAFKFSKQWLYSTNLVHSSSSSNETTFDTMQHLTYLNDNVSLMTDAIVLFILAFITASLHGLFTRWQFSITFVRPRANAYFSMFLRYGLSTLNLCLAVMSQKASSHKLSLAFSFFGLLWYLSGPYLIRRWKPAVAVALISAGFSFFVCNTASADSLLYKISFLDWALYTTVLVLVCHSLDHLDALMNTYPYLVEADKEKQCHFQDATSFSYWSHMFYLACNIPSEHELDPA</sequence>
<organism evidence="2 3">
    <name type="scientific">Choanephora cucurbitarum</name>
    <dbReference type="NCBI Taxonomy" id="101091"/>
    <lineage>
        <taxon>Eukaryota</taxon>
        <taxon>Fungi</taxon>
        <taxon>Fungi incertae sedis</taxon>
        <taxon>Mucoromycota</taxon>
        <taxon>Mucoromycotina</taxon>
        <taxon>Mucoromycetes</taxon>
        <taxon>Mucorales</taxon>
        <taxon>Mucorineae</taxon>
        <taxon>Choanephoraceae</taxon>
        <taxon>Choanephoroideae</taxon>
        <taxon>Choanephora</taxon>
    </lineage>
</organism>
<evidence type="ECO:0000313" key="3">
    <source>
        <dbReference type="Proteomes" id="UP000093000"/>
    </source>
</evidence>
<feature type="transmembrane region" description="Helical" evidence="1">
    <location>
        <begin position="31"/>
        <end position="49"/>
    </location>
</feature>
<keyword evidence="3" id="KW-1185">Reference proteome</keyword>
<dbReference type="OrthoDB" id="6600518at2759"/>
<protein>
    <submittedName>
        <fullName evidence="2">Uncharacterized protein</fullName>
    </submittedName>
</protein>
<name>A0A1C7MYJ0_9FUNG</name>
<accession>A0A1C7MYJ0</accession>
<proteinExistence type="predicted"/>
<feature type="non-terminal residue" evidence="2">
    <location>
        <position position="284"/>
    </location>
</feature>
<reference evidence="2 3" key="1">
    <citation type="submission" date="2016-03" db="EMBL/GenBank/DDBJ databases">
        <title>Choanephora cucurbitarum.</title>
        <authorList>
            <person name="Min B."/>
            <person name="Park H."/>
            <person name="Park J.-H."/>
            <person name="Shin H.-D."/>
            <person name="Choi I.-G."/>
        </authorList>
    </citation>
    <scope>NUCLEOTIDE SEQUENCE [LARGE SCALE GENOMIC DNA]</scope>
    <source>
        <strain evidence="2 3">KUS-F28377</strain>
    </source>
</reference>
<comment type="caution">
    <text evidence="2">The sequence shown here is derived from an EMBL/GenBank/DDBJ whole genome shotgun (WGS) entry which is preliminary data.</text>
</comment>
<feature type="transmembrane region" description="Helical" evidence="1">
    <location>
        <begin position="137"/>
        <end position="155"/>
    </location>
</feature>
<feature type="transmembrane region" description="Helical" evidence="1">
    <location>
        <begin position="161"/>
        <end position="180"/>
    </location>
</feature>